<gene>
    <name evidence="1" type="ORF">RhiirA4_472380</name>
</gene>
<reference evidence="1 2" key="1">
    <citation type="submission" date="2015-10" db="EMBL/GenBank/DDBJ databases">
        <title>Genome analyses suggest a sexual origin of heterokaryosis in a supposedly ancient asexual fungus.</title>
        <authorList>
            <person name="Ropars J."/>
            <person name="Sedzielewska K."/>
            <person name="Noel J."/>
            <person name="Charron P."/>
            <person name="Farinelli L."/>
            <person name="Marton T."/>
            <person name="Kruger M."/>
            <person name="Pelin A."/>
            <person name="Brachmann A."/>
            <person name="Corradi N."/>
        </authorList>
    </citation>
    <scope>NUCLEOTIDE SEQUENCE [LARGE SCALE GENOMIC DNA]</scope>
    <source>
        <strain evidence="1 2">A4</strain>
    </source>
</reference>
<dbReference type="EMBL" id="LLXI01001486">
    <property type="protein sequence ID" value="PKY53902.1"/>
    <property type="molecule type" value="Genomic_DNA"/>
</dbReference>
<evidence type="ECO:0000313" key="2">
    <source>
        <dbReference type="Proteomes" id="UP000234323"/>
    </source>
</evidence>
<comment type="caution">
    <text evidence="1">The sequence shown here is derived from an EMBL/GenBank/DDBJ whole genome shotgun (WGS) entry which is preliminary data.</text>
</comment>
<keyword evidence="2" id="KW-1185">Reference proteome</keyword>
<accession>A0A2I1H4V1</accession>
<sequence length="220" mass="25216">MSQGTFIFATNDLLFKERALSISGINYRKLRIPKFNEDLRMVDHNRGSSGVTSIPLVYFCRAVSNSPSTNALLPFSRCLAVIGHRLTPYIEVLPQMANKYNHLAICLLTCIEFNDHVYINLQIQKSVVNLTSKNAVSLKKNMTEEALAIIYYESDSETRDGNHGQLWSIMDPIFIESNNNEDSQSFDRILNLWKLMLENECIDNNWENDKTVESHLNNVH</sequence>
<dbReference type="AlphaFoldDB" id="A0A2I1H4V1"/>
<organism evidence="1 2">
    <name type="scientific">Rhizophagus irregularis</name>
    <dbReference type="NCBI Taxonomy" id="588596"/>
    <lineage>
        <taxon>Eukaryota</taxon>
        <taxon>Fungi</taxon>
        <taxon>Fungi incertae sedis</taxon>
        <taxon>Mucoromycota</taxon>
        <taxon>Glomeromycotina</taxon>
        <taxon>Glomeromycetes</taxon>
        <taxon>Glomerales</taxon>
        <taxon>Glomeraceae</taxon>
        <taxon>Rhizophagus</taxon>
    </lineage>
</organism>
<proteinExistence type="predicted"/>
<name>A0A2I1H4V1_9GLOM</name>
<protein>
    <submittedName>
        <fullName evidence="1">Uncharacterized protein</fullName>
    </submittedName>
</protein>
<dbReference type="Proteomes" id="UP000234323">
    <property type="component" value="Unassembled WGS sequence"/>
</dbReference>
<evidence type="ECO:0000313" key="1">
    <source>
        <dbReference type="EMBL" id="PKY53902.1"/>
    </source>
</evidence>